<feature type="region of interest" description="Disordered" evidence="1">
    <location>
        <begin position="30"/>
        <end position="55"/>
    </location>
</feature>
<sequence>MIKCASRLSYNTVSKAYGCSDEYVQLQDGVSGDNKAGTLRDIHSSDESGSTKHGR</sequence>
<dbReference type="AlphaFoldDB" id="A0A0C9ZCP2"/>
<keyword evidence="3" id="KW-1185">Reference proteome</keyword>
<organism evidence="2 3">
    <name type="scientific">Pisolithus microcarpus 441</name>
    <dbReference type="NCBI Taxonomy" id="765257"/>
    <lineage>
        <taxon>Eukaryota</taxon>
        <taxon>Fungi</taxon>
        <taxon>Dikarya</taxon>
        <taxon>Basidiomycota</taxon>
        <taxon>Agaricomycotina</taxon>
        <taxon>Agaricomycetes</taxon>
        <taxon>Agaricomycetidae</taxon>
        <taxon>Boletales</taxon>
        <taxon>Sclerodermatineae</taxon>
        <taxon>Pisolithaceae</taxon>
        <taxon>Pisolithus</taxon>
    </lineage>
</organism>
<evidence type="ECO:0000256" key="1">
    <source>
        <dbReference type="SAM" id="MobiDB-lite"/>
    </source>
</evidence>
<reference evidence="2 3" key="1">
    <citation type="submission" date="2014-04" db="EMBL/GenBank/DDBJ databases">
        <authorList>
            <consortium name="DOE Joint Genome Institute"/>
            <person name="Kuo A."/>
            <person name="Kohler A."/>
            <person name="Costa M.D."/>
            <person name="Nagy L.G."/>
            <person name="Floudas D."/>
            <person name="Copeland A."/>
            <person name="Barry K.W."/>
            <person name="Cichocki N."/>
            <person name="Veneault-Fourrey C."/>
            <person name="LaButti K."/>
            <person name="Lindquist E.A."/>
            <person name="Lipzen A."/>
            <person name="Lundell T."/>
            <person name="Morin E."/>
            <person name="Murat C."/>
            <person name="Sun H."/>
            <person name="Tunlid A."/>
            <person name="Henrissat B."/>
            <person name="Grigoriev I.V."/>
            <person name="Hibbett D.S."/>
            <person name="Martin F."/>
            <person name="Nordberg H.P."/>
            <person name="Cantor M.N."/>
            <person name="Hua S.X."/>
        </authorList>
    </citation>
    <scope>NUCLEOTIDE SEQUENCE [LARGE SCALE GENOMIC DNA]</scope>
    <source>
        <strain evidence="2 3">441</strain>
    </source>
</reference>
<protein>
    <submittedName>
        <fullName evidence="2">Unplaced genomic scaffold scaffold_14, whole genome shotgun sequence</fullName>
    </submittedName>
</protein>
<proteinExistence type="predicted"/>
<dbReference type="HOGENOM" id="CLU_3033258_0_0_1"/>
<feature type="compositionally biased region" description="Basic and acidic residues" evidence="1">
    <location>
        <begin position="38"/>
        <end position="55"/>
    </location>
</feature>
<dbReference type="Proteomes" id="UP000054018">
    <property type="component" value="Unassembled WGS sequence"/>
</dbReference>
<reference evidence="3" key="2">
    <citation type="submission" date="2015-01" db="EMBL/GenBank/DDBJ databases">
        <title>Evolutionary Origins and Diversification of the Mycorrhizal Mutualists.</title>
        <authorList>
            <consortium name="DOE Joint Genome Institute"/>
            <consortium name="Mycorrhizal Genomics Consortium"/>
            <person name="Kohler A."/>
            <person name="Kuo A."/>
            <person name="Nagy L.G."/>
            <person name="Floudas D."/>
            <person name="Copeland A."/>
            <person name="Barry K.W."/>
            <person name="Cichocki N."/>
            <person name="Veneault-Fourrey C."/>
            <person name="LaButti K."/>
            <person name="Lindquist E.A."/>
            <person name="Lipzen A."/>
            <person name="Lundell T."/>
            <person name="Morin E."/>
            <person name="Murat C."/>
            <person name="Riley R."/>
            <person name="Ohm R."/>
            <person name="Sun H."/>
            <person name="Tunlid A."/>
            <person name="Henrissat B."/>
            <person name="Grigoriev I.V."/>
            <person name="Hibbett D.S."/>
            <person name="Martin F."/>
        </authorList>
    </citation>
    <scope>NUCLEOTIDE SEQUENCE [LARGE SCALE GENOMIC DNA]</scope>
    <source>
        <strain evidence="3">441</strain>
    </source>
</reference>
<accession>A0A0C9ZCP2</accession>
<evidence type="ECO:0000313" key="2">
    <source>
        <dbReference type="EMBL" id="KIK26996.1"/>
    </source>
</evidence>
<name>A0A0C9ZCP2_9AGAM</name>
<dbReference type="EMBL" id="KN833698">
    <property type="protein sequence ID" value="KIK26996.1"/>
    <property type="molecule type" value="Genomic_DNA"/>
</dbReference>
<gene>
    <name evidence="2" type="ORF">PISMIDRAFT_218081</name>
</gene>
<evidence type="ECO:0000313" key="3">
    <source>
        <dbReference type="Proteomes" id="UP000054018"/>
    </source>
</evidence>